<organism evidence="2 3">
    <name type="scientific">Zophobas morio</name>
    <dbReference type="NCBI Taxonomy" id="2755281"/>
    <lineage>
        <taxon>Eukaryota</taxon>
        <taxon>Metazoa</taxon>
        <taxon>Ecdysozoa</taxon>
        <taxon>Arthropoda</taxon>
        <taxon>Hexapoda</taxon>
        <taxon>Insecta</taxon>
        <taxon>Pterygota</taxon>
        <taxon>Neoptera</taxon>
        <taxon>Endopterygota</taxon>
        <taxon>Coleoptera</taxon>
        <taxon>Polyphaga</taxon>
        <taxon>Cucujiformia</taxon>
        <taxon>Tenebrionidae</taxon>
        <taxon>Zophobas</taxon>
    </lineage>
</organism>
<keyword evidence="3" id="KW-1185">Reference proteome</keyword>
<evidence type="ECO:0000313" key="2">
    <source>
        <dbReference type="EMBL" id="KAJ3664469.1"/>
    </source>
</evidence>
<name>A0AA38J4P0_9CUCU</name>
<reference evidence="2" key="1">
    <citation type="journal article" date="2023" name="G3 (Bethesda)">
        <title>Whole genome assemblies of Zophobas morio and Tenebrio molitor.</title>
        <authorList>
            <person name="Kaur S."/>
            <person name="Stinson S.A."/>
            <person name="diCenzo G.C."/>
        </authorList>
    </citation>
    <scope>NUCLEOTIDE SEQUENCE</scope>
    <source>
        <strain evidence="2">QUZm001</strain>
    </source>
</reference>
<protein>
    <submittedName>
        <fullName evidence="2">Uncharacterized protein</fullName>
    </submittedName>
</protein>
<comment type="caution">
    <text evidence="2">The sequence shown here is derived from an EMBL/GenBank/DDBJ whole genome shotgun (WGS) entry which is preliminary data.</text>
</comment>
<dbReference type="EMBL" id="JALNTZ010000001">
    <property type="protein sequence ID" value="KAJ3664469.1"/>
    <property type="molecule type" value="Genomic_DNA"/>
</dbReference>
<dbReference type="AlphaFoldDB" id="A0AA38J4P0"/>
<evidence type="ECO:0000256" key="1">
    <source>
        <dbReference type="SAM" id="MobiDB-lite"/>
    </source>
</evidence>
<feature type="region of interest" description="Disordered" evidence="1">
    <location>
        <begin position="1"/>
        <end position="34"/>
    </location>
</feature>
<accession>A0AA38J4P0</accession>
<dbReference type="Proteomes" id="UP001168821">
    <property type="component" value="Unassembled WGS sequence"/>
</dbReference>
<proteinExistence type="predicted"/>
<sequence length="111" mass="12946">MGHVVRLETTSLDAESTPRRPYNGALTGRPSEKKDASTNFLPTLFEIMTEIFMGERRMREFFDTFSTKRPRIDAAAAGGAHRRRLPERDNATRKFRRFFQTDKSHRMATFF</sequence>
<evidence type="ECO:0000313" key="3">
    <source>
        <dbReference type="Proteomes" id="UP001168821"/>
    </source>
</evidence>
<gene>
    <name evidence="2" type="ORF">Zmor_000032</name>
</gene>